<proteinExistence type="inferred from homology"/>
<evidence type="ECO:0000313" key="8">
    <source>
        <dbReference type="Proteomes" id="UP000807769"/>
    </source>
</evidence>
<dbReference type="GO" id="GO:0010333">
    <property type="term" value="F:terpene synthase activity"/>
    <property type="evidence" value="ECO:0007669"/>
    <property type="project" value="InterPro"/>
</dbReference>
<dbReference type="EMBL" id="JABBWG010000007">
    <property type="protein sequence ID" value="KAG1820891.1"/>
    <property type="molecule type" value="Genomic_DNA"/>
</dbReference>
<evidence type="ECO:0000256" key="1">
    <source>
        <dbReference type="ARBA" id="ARBA00001946"/>
    </source>
</evidence>
<gene>
    <name evidence="7" type="ORF">BJ212DRAFT_1457600</name>
</gene>
<dbReference type="InterPro" id="IPR008949">
    <property type="entry name" value="Isoprenoid_synthase_dom_sf"/>
</dbReference>
<organism evidence="7 8">
    <name type="scientific">Suillus subaureus</name>
    <dbReference type="NCBI Taxonomy" id="48587"/>
    <lineage>
        <taxon>Eukaryota</taxon>
        <taxon>Fungi</taxon>
        <taxon>Dikarya</taxon>
        <taxon>Basidiomycota</taxon>
        <taxon>Agaricomycotina</taxon>
        <taxon>Agaricomycetes</taxon>
        <taxon>Agaricomycetidae</taxon>
        <taxon>Boletales</taxon>
        <taxon>Suillineae</taxon>
        <taxon>Suillaceae</taxon>
        <taxon>Suillus</taxon>
    </lineage>
</organism>
<dbReference type="SFLD" id="SFLDS00005">
    <property type="entry name" value="Isoprenoid_Synthase_Type_I"/>
    <property type="match status" value="1"/>
</dbReference>
<evidence type="ECO:0000256" key="3">
    <source>
        <dbReference type="ARBA" id="ARBA00022723"/>
    </source>
</evidence>
<evidence type="ECO:0000256" key="4">
    <source>
        <dbReference type="ARBA" id="ARBA00022842"/>
    </source>
</evidence>
<comment type="similarity">
    <text evidence="2 6">Belongs to the terpene synthase family.</text>
</comment>
<dbReference type="SUPFAM" id="SSF48576">
    <property type="entry name" value="Terpenoid synthases"/>
    <property type="match status" value="1"/>
</dbReference>
<keyword evidence="8" id="KW-1185">Reference proteome</keyword>
<sequence length="352" mass="39647">MNPTTPITSPAVTHTTTPDCEPSQFILPDLLNDCKFPLRKNPHRHAASRASEKWLTEVGELAEPEFRGYRDMDAAAFVSLIYPDADACRLQLCVESVNFAFIMDDLMESGGVDARKAHEWCIPVLRDPINFEAEHRPARMCKSFSNRFRETAGPGCRERYIRGKELYFAAVAKQLEDRAKGNTYDLESYIIQRRGIVGMQPYFALIEFATGIDLPDEVVSHPAYEGLDCAATDHVAWVNDILSYNKEQASGGAPWENLVAVLMHVQGLDLQSAMDYAGQMCKDALQRFESNCAILPSWGEEVDRQVAIYIEGLQQWMIGSLHWHFDSVRYVGNDGGAVKRDRIVKLLPKMPL</sequence>
<dbReference type="EC" id="4.2.3.-" evidence="6"/>
<dbReference type="GeneID" id="64632897"/>
<dbReference type="SFLD" id="SFLDG01020">
    <property type="entry name" value="Terpene_Cyclase_Like_2"/>
    <property type="match status" value="1"/>
</dbReference>
<dbReference type="InterPro" id="IPR034686">
    <property type="entry name" value="Terpene_cyclase-like_2"/>
</dbReference>
<dbReference type="Pfam" id="PF19086">
    <property type="entry name" value="Terpene_syn_C_2"/>
    <property type="match status" value="1"/>
</dbReference>
<comment type="caution">
    <text evidence="7">The sequence shown here is derived from an EMBL/GenBank/DDBJ whole genome shotgun (WGS) entry which is preliminary data.</text>
</comment>
<evidence type="ECO:0000256" key="2">
    <source>
        <dbReference type="ARBA" id="ARBA00006333"/>
    </source>
</evidence>
<evidence type="ECO:0000256" key="6">
    <source>
        <dbReference type="RuleBase" id="RU366034"/>
    </source>
</evidence>
<dbReference type="RefSeq" id="XP_041195958.1">
    <property type="nucleotide sequence ID" value="XM_041338881.1"/>
</dbReference>
<dbReference type="Proteomes" id="UP000807769">
    <property type="component" value="Unassembled WGS sequence"/>
</dbReference>
<keyword evidence="3 6" id="KW-0479">Metal-binding</keyword>
<keyword evidence="5 6" id="KW-0456">Lyase</keyword>
<dbReference type="AlphaFoldDB" id="A0A9P7EGY6"/>
<dbReference type="GO" id="GO:0046872">
    <property type="term" value="F:metal ion binding"/>
    <property type="evidence" value="ECO:0007669"/>
    <property type="project" value="UniProtKB-KW"/>
</dbReference>
<dbReference type="Gene3D" id="1.10.600.10">
    <property type="entry name" value="Farnesyl Diphosphate Synthase"/>
    <property type="match status" value="1"/>
</dbReference>
<name>A0A9P7EGY6_9AGAM</name>
<accession>A0A9P7EGY6</accession>
<protein>
    <recommendedName>
        <fullName evidence="6">Terpene synthase</fullName>
        <ecNumber evidence="6">4.2.3.-</ecNumber>
    </recommendedName>
</protein>
<evidence type="ECO:0000313" key="7">
    <source>
        <dbReference type="EMBL" id="KAG1820891.1"/>
    </source>
</evidence>
<keyword evidence="4 6" id="KW-0460">Magnesium</keyword>
<reference evidence="7" key="1">
    <citation type="journal article" date="2020" name="New Phytol.">
        <title>Comparative genomics reveals dynamic genome evolution in host specialist ectomycorrhizal fungi.</title>
        <authorList>
            <person name="Lofgren L.A."/>
            <person name="Nguyen N.H."/>
            <person name="Vilgalys R."/>
            <person name="Ruytinx J."/>
            <person name="Liao H.L."/>
            <person name="Branco S."/>
            <person name="Kuo A."/>
            <person name="LaButti K."/>
            <person name="Lipzen A."/>
            <person name="Andreopoulos W."/>
            <person name="Pangilinan J."/>
            <person name="Riley R."/>
            <person name="Hundley H."/>
            <person name="Na H."/>
            <person name="Barry K."/>
            <person name="Grigoriev I.V."/>
            <person name="Stajich J.E."/>
            <person name="Kennedy P.G."/>
        </authorList>
    </citation>
    <scope>NUCLEOTIDE SEQUENCE</scope>
    <source>
        <strain evidence="7">MN1</strain>
    </source>
</reference>
<dbReference type="PANTHER" id="PTHR35201:SF4">
    <property type="entry name" value="BETA-PINACENE SYNTHASE-RELATED"/>
    <property type="match status" value="1"/>
</dbReference>
<dbReference type="OrthoDB" id="2861623at2759"/>
<comment type="cofactor">
    <cofactor evidence="1 6">
        <name>Mg(2+)</name>
        <dbReference type="ChEBI" id="CHEBI:18420"/>
    </cofactor>
</comment>
<dbReference type="PANTHER" id="PTHR35201">
    <property type="entry name" value="TERPENE SYNTHASE"/>
    <property type="match status" value="1"/>
</dbReference>
<dbReference type="GO" id="GO:0008299">
    <property type="term" value="P:isoprenoid biosynthetic process"/>
    <property type="evidence" value="ECO:0007669"/>
    <property type="project" value="UniProtKB-ARBA"/>
</dbReference>
<evidence type="ECO:0000256" key="5">
    <source>
        <dbReference type="ARBA" id="ARBA00023239"/>
    </source>
</evidence>